<keyword evidence="3" id="KW-1185">Reference proteome</keyword>
<dbReference type="STRING" id="45851.BHV86_08715"/>
<dbReference type="InterPro" id="IPR046088">
    <property type="entry name" value="DUF6106"/>
</dbReference>
<evidence type="ECO:0000313" key="2">
    <source>
        <dbReference type="EMBL" id="EFF67897.1"/>
    </source>
</evidence>
<dbReference type="RefSeq" id="WP_005603806.1">
    <property type="nucleotide sequence ID" value="NZ_GG663524.1"/>
</dbReference>
<accession>D4S1F8</accession>
<dbReference type="EMBL" id="ABWN01000034">
    <property type="protein sequence ID" value="EFF67897.1"/>
    <property type="molecule type" value="Genomic_DNA"/>
</dbReference>
<dbReference type="GeneID" id="98917934"/>
<gene>
    <name evidence="2" type="ORF">BUTYVIB_01928</name>
</gene>
<organism evidence="2 3">
    <name type="scientific">Eshraghiella crossota DSM 2876</name>
    <dbReference type="NCBI Taxonomy" id="511680"/>
    <lineage>
        <taxon>Bacteria</taxon>
        <taxon>Bacillati</taxon>
        <taxon>Bacillota</taxon>
        <taxon>Clostridia</taxon>
        <taxon>Lachnospirales</taxon>
        <taxon>Lachnospiraceae</taxon>
        <taxon>Eshraghiella</taxon>
    </lineage>
</organism>
<evidence type="ECO:0000313" key="3">
    <source>
        <dbReference type="Proteomes" id="UP000006238"/>
    </source>
</evidence>
<protein>
    <recommendedName>
        <fullName evidence="4">Bacterial Pleckstrin homology domain-containing protein</fullName>
    </recommendedName>
</protein>
<dbReference type="HOGENOM" id="CLU_113258_1_1_9"/>
<proteinExistence type="predicted"/>
<reference evidence="2 3" key="1">
    <citation type="submission" date="2010-02" db="EMBL/GenBank/DDBJ databases">
        <authorList>
            <person name="Weinstock G."/>
            <person name="Sodergren E."/>
            <person name="Clifton S."/>
            <person name="Fulton L."/>
            <person name="Fulton B."/>
            <person name="Courtney L."/>
            <person name="Fronick C."/>
            <person name="Harrison M."/>
            <person name="Strong C."/>
            <person name="Farmer C."/>
            <person name="Delahaunty K."/>
            <person name="Markovic C."/>
            <person name="Hall O."/>
            <person name="Minx P."/>
            <person name="Tomlinson C."/>
            <person name="Mitreva M."/>
            <person name="Nelson J."/>
            <person name="Hou S."/>
            <person name="Wollam A."/>
            <person name="Pepin K.H."/>
            <person name="Johnson M."/>
            <person name="Bhonagiri V."/>
            <person name="Zhang X."/>
            <person name="Suruliraj S."/>
            <person name="Warren W."/>
            <person name="Chinwalla A."/>
            <person name="Mardis E.R."/>
            <person name="Wilson R.K."/>
        </authorList>
    </citation>
    <scope>NUCLEOTIDE SEQUENCE [LARGE SCALE GENOMIC DNA]</scope>
    <source>
        <strain evidence="2 3">DSM 2876</strain>
    </source>
</reference>
<dbReference type="Proteomes" id="UP000006238">
    <property type="component" value="Unassembled WGS sequence"/>
</dbReference>
<name>D4S1F8_9FIRM</name>
<keyword evidence="1" id="KW-0472">Membrane</keyword>
<comment type="caution">
    <text evidence="2">The sequence shown here is derived from an EMBL/GenBank/DDBJ whole genome shotgun (WGS) entry which is preliminary data.</text>
</comment>
<dbReference type="eggNOG" id="ENOG50332G5">
    <property type="taxonomic scope" value="Bacteria"/>
</dbReference>
<sequence>MEELVECIVKRRLTMKAYFGRCLSVALGILMVIITYVAALKVPYGIPVVLLFDLAAGFIIYFVFRNTSVEFEYDYFGGELTVDKILNRAKRKRLRIFDFAKLDYIAKYGSERMTRLEEHGNSVYYNYSAHDIREDSYVAVFHNDEKATVFLEFSPNEELLAVLKKYYPRKVYED</sequence>
<evidence type="ECO:0000256" key="1">
    <source>
        <dbReference type="SAM" id="Phobius"/>
    </source>
</evidence>
<feature type="transmembrane region" description="Helical" evidence="1">
    <location>
        <begin position="18"/>
        <end position="38"/>
    </location>
</feature>
<feature type="transmembrane region" description="Helical" evidence="1">
    <location>
        <begin position="44"/>
        <end position="64"/>
    </location>
</feature>
<dbReference type="Pfam" id="PF19601">
    <property type="entry name" value="DUF6106"/>
    <property type="match status" value="1"/>
</dbReference>
<keyword evidence="1" id="KW-1133">Transmembrane helix</keyword>
<dbReference type="AlphaFoldDB" id="D4S1F8"/>
<evidence type="ECO:0008006" key="4">
    <source>
        <dbReference type="Google" id="ProtNLM"/>
    </source>
</evidence>
<keyword evidence="1" id="KW-0812">Transmembrane</keyword>